<dbReference type="Gene3D" id="3.20.20.140">
    <property type="entry name" value="Metal-dependent hydrolases"/>
    <property type="match status" value="1"/>
</dbReference>
<reference evidence="1" key="1">
    <citation type="submission" date="2018-05" db="EMBL/GenBank/DDBJ databases">
        <authorList>
            <person name="Lanie J.A."/>
            <person name="Ng W.-L."/>
            <person name="Kazmierczak K.M."/>
            <person name="Andrzejewski T.M."/>
            <person name="Davidsen T.M."/>
            <person name="Wayne K.J."/>
            <person name="Tettelin H."/>
            <person name="Glass J.I."/>
            <person name="Rusch D."/>
            <person name="Podicherti R."/>
            <person name="Tsui H.-C.T."/>
            <person name="Winkler M.E."/>
        </authorList>
    </citation>
    <scope>NUCLEOTIDE SEQUENCE</scope>
</reference>
<proteinExistence type="predicted"/>
<feature type="non-terminal residue" evidence="1">
    <location>
        <position position="240"/>
    </location>
</feature>
<dbReference type="AlphaFoldDB" id="A0A383AMF1"/>
<dbReference type="SUPFAM" id="SSF51556">
    <property type="entry name" value="Metallo-dependent hydrolases"/>
    <property type="match status" value="1"/>
</dbReference>
<organism evidence="1">
    <name type="scientific">marine metagenome</name>
    <dbReference type="NCBI Taxonomy" id="408172"/>
    <lineage>
        <taxon>unclassified sequences</taxon>
        <taxon>metagenomes</taxon>
        <taxon>ecological metagenomes</taxon>
    </lineage>
</organism>
<evidence type="ECO:0008006" key="2">
    <source>
        <dbReference type="Google" id="ProtNLM"/>
    </source>
</evidence>
<sequence length="240" mass="26726">MLFVIIIVGTLLALFVLRLIFFRGPISEHVSEPPEGILDMHCHTAGIGAGGSEAWISDELRKSWKFGLYLKVFGSNVEEVNEEGDQILMEVIASSIRDSVHVDGAVILAMDAPYTDDGEMDKESGEVCVPNRFVGEKTKLYPELYFGSSVHPNRSDALKELAWSKENDAVLVKWLPNIQNIDPSNERYIPYYQKLVDLDLPLLTHVGDEDSFSKTNNALGDPQLLKLPLKYGVRVIAAHV</sequence>
<evidence type="ECO:0000313" key="1">
    <source>
        <dbReference type="EMBL" id="SVE08278.1"/>
    </source>
</evidence>
<gene>
    <name evidence="1" type="ORF">METZ01_LOCUS461132</name>
</gene>
<dbReference type="EMBL" id="UINC01192912">
    <property type="protein sequence ID" value="SVE08278.1"/>
    <property type="molecule type" value="Genomic_DNA"/>
</dbReference>
<dbReference type="InterPro" id="IPR032466">
    <property type="entry name" value="Metal_Hydrolase"/>
</dbReference>
<accession>A0A383AMF1</accession>
<name>A0A383AMF1_9ZZZZ</name>
<protein>
    <recommendedName>
        <fullName evidence="2">Amidohydrolase-related domain-containing protein</fullName>
    </recommendedName>
</protein>